<dbReference type="PANTHER" id="PTHR46496">
    <property type="match status" value="1"/>
</dbReference>
<comment type="caution">
    <text evidence="6">The sequence shown here is derived from an EMBL/GenBank/DDBJ whole genome shotgun (WGS) entry which is preliminary data.</text>
</comment>
<keyword evidence="7" id="KW-1185">Reference proteome</keyword>
<evidence type="ECO:0000256" key="2">
    <source>
        <dbReference type="ARBA" id="ARBA00022630"/>
    </source>
</evidence>
<keyword evidence="2" id="KW-0285">Flavoprotein</keyword>
<dbReference type="EMBL" id="JBKBDD010000001">
    <property type="protein sequence ID" value="MFN6541999.1"/>
    <property type="molecule type" value="Genomic_DNA"/>
</dbReference>
<dbReference type="InterPro" id="IPR036188">
    <property type="entry name" value="FAD/NAD-bd_sf"/>
</dbReference>
<dbReference type="SUPFAM" id="SSF52777">
    <property type="entry name" value="CoA-dependent acyltransferases"/>
    <property type="match status" value="2"/>
</dbReference>
<dbReference type="InterPro" id="IPR002938">
    <property type="entry name" value="FAD-bd"/>
</dbReference>
<accession>A0ABW9L2K5</accession>
<keyword evidence="6" id="KW-0503">Monooxygenase</keyword>
<dbReference type="RefSeq" id="WP_409542510.1">
    <property type="nucleotide sequence ID" value="NZ_JBKBDD010000001.1"/>
</dbReference>
<dbReference type="Gene3D" id="3.30.559.10">
    <property type="entry name" value="Chloramphenicol acetyltransferase-like domain"/>
    <property type="match status" value="1"/>
</dbReference>
<dbReference type="GO" id="GO:0004497">
    <property type="term" value="F:monooxygenase activity"/>
    <property type="evidence" value="ECO:0007669"/>
    <property type="project" value="UniProtKB-KW"/>
</dbReference>
<reference evidence="6 7" key="1">
    <citation type="submission" date="2024-12" db="EMBL/GenBank/DDBJ databases">
        <title>The coexistence of Mycolicibacterium septicum and Mycolicibacterium nivoides in clinical samples.</title>
        <authorList>
            <person name="Wang C."/>
            <person name="Feng Y."/>
            <person name="Zong Z."/>
        </authorList>
    </citation>
    <scope>NUCLEOTIDE SEQUENCE [LARGE SCALE GENOMIC DNA]</scope>
    <source>
        <strain evidence="6 7">120309</strain>
    </source>
</reference>
<dbReference type="Gene3D" id="3.50.50.60">
    <property type="entry name" value="FAD/NAD(P)-binding domain"/>
    <property type="match status" value="1"/>
</dbReference>
<dbReference type="InterPro" id="IPR023213">
    <property type="entry name" value="CAT-like_dom_sf"/>
</dbReference>
<evidence type="ECO:0000256" key="3">
    <source>
        <dbReference type="ARBA" id="ARBA00022827"/>
    </source>
</evidence>
<dbReference type="Pfam" id="PF01494">
    <property type="entry name" value="FAD_binding_3"/>
    <property type="match status" value="1"/>
</dbReference>
<evidence type="ECO:0000313" key="7">
    <source>
        <dbReference type="Proteomes" id="UP001635816"/>
    </source>
</evidence>
<feature type="domain" description="FAD-binding" evidence="5">
    <location>
        <begin position="8"/>
        <end position="346"/>
    </location>
</feature>
<keyword evidence="4" id="KW-0560">Oxidoreductase</keyword>
<dbReference type="Gene3D" id="3.30.559.30">
    <property type="entry name" value="Nonribosomal peptide synthetase, condensation domain"/>
    <property type="match status" value="1"/>
</dbReference>
<sequence length="836" mass="88436">MTLRPNTTSAIVVGAGVGGLTAAAALRRGGTDVTLCERAPHLRAAGFGLAVQSNAMLALRTLDLGIEEDLLRIGGRVSTFSFRDTTGRVLRRVDVTPLDSALGAPSVVLARKDLHDVLLTAAGTGLRVETSSAAECFEDGEAGVALQLADGRRLEADVLVGADGINSTVRAQLHGAQQPRPGGFVCWLALAPFYPSWLREGESVHYWGSGRRFGLHDCGQGTIYWWATESMDPELAAAWPHGKDDLLQRFAGWTPQITDIISATAESDIITVPALDRPPLTRWGTGRVTLLGDAAHPMLPSLGQGANSAIEDAIVLAHVLSVADDPRAGLRDYERRRLPRTTELVTGSQSLGRIEQSGNPAVVSARAQFIRRAGNRRVLDMISKPMTWPGFGDLGPGAALPRRLSTLERWHWTADRVSPLHICARVRLEGPVDAAGMQDALDAVARRHPIVQTTVREVRGAPSFVPVPQRPIPLRLADTGSWVTEMDRELAEPFGDDGPLLRATLVTVEPGVTDLILTSTYTVCDGISITALCRQVLAAAGTPAAEEADDTADWHPEIPAPPGPEELMPNGFRGVRGKLRALGRLVADGIPERGAPPLERLPAQRRVPAGGRRTRFAHRAITGTAARDLLAACGEHGVVPEAAVAAALAGAAGIETGGSPARFAVSVSVPFRGHLTVQPDADATGSYQAMVAAPVDWAPGRSLWQAAAGFDVRMRAAVEKRHHLANLGSLGVMSAGAARFADRVVAVLDERGPGNLCVSLIDTTDFPEHLGGCRLSGIQVVSGMSISGYLMLYVTVGRDELALNLGYVDGIVSPERAEALLANTAAALCSTVPTVV</sequence>
<evidence type="ECO:0000256" key="4">
    <source>
        <dbReference type="ARBA" id="ARBA00023002"/>
    </source>
</evidence>
<gene>
    <name evidence="6" type="ORF">ACK4CT_02290</name>
</gene>
<organism evidence="6 7">
    <name type="scientific">Mycolicibacterium nivoides</name>
    <dbReference type="NCBI Taxonomy" id="2487344"/>
    <lineage>
        <taxon>Bacteria</taxon>
        <taxon>Bacillati</taxon>
        <taxon>Actinomycetota</taxon>
        <taxon>Actinomycetes</taxon>
        <taxon>Mycobacteriales</taxon>
        <taxon>Mycobacteriaceae</taxon>
        <taxon>Mycolicibacterium</taxon>
    </lineage>
</organism>
<protein>
    <submittedName>
        <fullName evidence="6">FAD-dependent monooxygenase</fullName>
    </submittedName>
</protein>
<dbReference type="PANTHER" id="PTHR46496:SF1">
    <property type="entry name" value="ZEAXANTHIN EPOXIDASE, CHLOROPLASTIC"/>
    <property type="match status" value="1"/>
</dbReference>
<evidence type="ECO:0000313" key="6">
    <source>
        <dbReference type="EMBL" id="MFN6541999.1"/>
    </source>
</evidence>
<evidence type="ECO:0000259" key="5">
    <source>
        <dbReference type="Pfam" id="PF01494"/>
    </source>
</evidence>
<dbReference type="Proteomes" id="UP001635816">
    <property type="component" value="Unassembled WGS sequence"/>
</dbReference>
<dbReference type="SUPFAM" id="SSF51905">
    <property type="entry name" value="FAD/NAD(P)-binding domain"/>
    <property type="match status" value="1"/>
</dbReference>
<name>A0ABW9L2K5_9MYCO</name>
<dbReference type="PRINTS" id="PR00420">
    <property type="entry name" value="RNGMNOXGNASE"/>
</dbReference>
<evidence type="ECO:0000256" key="1">
    <source>
        <dbReference type="ARBA" id="ARBA00001974"/>
    </source>
</evidence>
<comment type="cofactor">
    <cofactor evidence="1">
        <name>FAD</name>
        <dbReference type="ChEBI" id="CHEBI:57692"/>
    </cofactor>
</comment>
<keyword evidence="3" id="KW-0274">FAD</keyword>
<proteinExistence type="predicted"/>